<reference evidence="2" key="2">
    <citation type="submission" date="2018-03" db="EMBL/GenBank/DDBJ databases">
        <title>The Triticum urartu genome reveals the dynamic nature of wheat genome evolution.</title>
        <authorList>
            <person name="Ling H."/>
            <person name="Ma B."/>
            <person name="Shi X."/>
            <person name="Liu H."/>
            <person name="Dong L."/>
            <person name="Sun H."/>
            <person name="Cao Y."/>
            <person name="Gao Q."/>
            <person name="Zheng S."/>
            <person name="Li Y."/>
            <person name="Yu Y."/>
            <person name="Du H."/>
            <person name="Qi M."/>
            <person name="Li Y."/>
            <person name="Yu H."/>
            <person name="Cui Y."/>
            <person name="Wang N."/>
            <person name="Chen C."/>
            <person name="Wu H."/>
            <person name="Zhao Y."/>
            <person name="Zhang J."/>
            <person name="Li Y."/>
            <person name="Zhou W."/>
            <person name="Zhang B."/>
            <person name="Hu W."/>
            <person name="Eijk M."/>
            <person name="Tang J."/>
            <person name="Witsenboer H."/>
            <person name="Zhao S."/>
            <person name="Li Z."/>
            <person name="Zhang A."/>
            <person name="Wang D."/>
            <person name="Liang C."/>
        </authorList>
    </citation>
    <scope>NUCLEOTIDE SEQUENCE [LARGE SCALE GENOMIC DNA]</scope>
    <source>
        <strain evidence="2">cv. G1812</strain>
    </source>
</reference>
<keyword evidence="3" id="KW-1185">Reference proteome</keyword>
<reference evidence="2" key="3">
    <citation type="submission" date="2022-06" db="UniProtKB">
        <authorList>
            <consortium name="EnsemblPlants"/>
        </authorList>
    </citation>
    <scope>IDENTIFICATION</scope>
</reference>
<dbReference type="EnsemblPlants" id="TuG1812G0500001430.01.T02">
    <property type="protein sequence ID" value="TuG1812G0500001430.01.T02"/>
    <property type="gene ID" value="TuG1812G0500001430.01"/>
</dbReference>
<feature type="compositionally biased region" description="Polar residues" evidence="1">
    <location>
        <begin position="153"/>
        <end position="162"/>
    </location>
</feature>
<sequence length="188" mass="19956">MGAHPHPPQPGRRLAAAPSPPSLHGRAPPSSSTWSPASPCATSFIELGLEQLGGDEEQASPLKRVVHTVAVGDFQGQSAPLLSNRDSGDVGQDVRHRRKRGGDVGPLEGEVDAELRLLKHDGEGEAFRPPPASAMGPAQPQLLIEVQLQQHRQFAAGHQQSAVHLPNHAPTPSASPLPLHERLGWLPL</sequence>
<feature type="compositionally biased region" description="Low complexity" evidence="1">
    <location>
        <begin position="27"/>
        <end position="39"/>
    </location>
</feature>
<dbReference type="Gramene" id="TuG1812G0500001430.01.T01">
    <property type="protein sequence ID" value="TuG1812G0500001430.01.T01"/>
    <property type="gene ID" value="TuG1812G0500001430.01"/>
</dbReference>
<reference evidence="3" key="1">
    <citation type="journal article" date="2013" name="Nature">
        <title>Draft genome of the wheat A-genome progenitor Triticum urartu.</title>
        <authorList>
            <person name="Ling H.Q."/>
            <person name="Zhao S."/>
            <person name="Liu D."/>
            <person name="Wang J."/>
            <person name="Sun H."/>
            <person name="Zhang C."/>
            <person name="Fan H."/>
            <person name="Li D."/>
            <person name="Dong L."/>
            <person name="Tao Y."/>
            <person name="Gao C."/>
            <person name="Wu H."/>
            <person name="Li Y."/>
            <person name="Cui Y."/>
            <person name="Guo X."/>
            <person name="Zheng S."/>
            <person name="Wang B."/>
            <person name="Yu K."/>
            <person name="Liang Q."/>
            <person name="Yang W."/>
            <person name="Lou X."/>
            <person name="Chen J."/>
            <person name="Feng M."/>
            <person name="Jian J."/>
            <person name="Zhang X."/>
            <person name="Luo G."/>
            <person name="Jiang Y."/>
            <person name="Liu J."/>
            <person name="Wang Z."/>
            <person name="Sha Y."/>
            <person name="Zhang B."/>
            <person name="Wu H."/>
            <person name="Tang D."/>
            <person name="Shen Q."/>
            <person name="Xue P."/>
            <person name="Zou S."/>
            <person name="Wang X."/>
            <person name="Liu X."/>
            <person name="Wang F."/>
            <person name="Yang Y."/>
            <person name="An X."/>
            <person name="Dong Z."/>
            <person name="Zhang K."/>
            <person name="Zhang X."/>
            <person name="Luo M.C."/>
            <person name="Dvorak J."/>
            <person name="Tong Y."/>
            <person name="Wang J."/>
            <person name="Yang H."/>
            <person name="Li Z."/>
            <person name="Wang D."/>
            <person name="Zhang A."/>
            <person name="Wang J."/>
        </authorList>
    </citation>
    <scope>NUCLEOTIDE SEQUENCE</scope>
    <source>
        <strain evidence="3">cv. G1812</strain>
    </source>
</reference>
<accession>A0A8R7QCC9</accession>
<feature type="region of interest" description="Disordered" evidence="1">
    <location>
        <begin position="77"/>
        <end position="107"/>
    </location>
</feature>
<dbReference type="Proteomes" id="UP000015106">
    <property type="component" value="Chromosome 5"/>
</dbReference>
<proteinExistence type="predicted"/>
<protein>
    <submittedName>
        <fullName evidence="2">Uncharacterized protein</fullName>
    </submittedName>
</protein>
<dbReference type="EnsemblPlants" id="TuG1812G0500001430.01.T01">
    <property type="protein sequence ID" value="TuG1812G0500001430.01.T01"/>
    <property type="gene ID" value="TuG1812G0500001430.01"/>
</dbReference>
<evidence type="ECO:0000256" key="1">
    <source>
        <dbReference type="SAM" id="MobiDB-lite"/>
    </source>
</evidence>
<feature type="compositionally biased region" description="Pro residues" evidence="1">
    <location>
        <begin position="1"/>
        <end position="10"/>
    </location>
</feature>
<dbReference type="Gramene" id="TuG1812G0500001430.01.T02">
    <property type="protein sequence ID" value="TuG1812G0500001430.01.T02"/>
    <property type="gene ID" value="TuG1812G0500001430.01"/>
</dbReference>
<evidence type="ECO:0000313" key="2">
    <source>
        <dbReference type="EnsemblPlants" id="TuG1812G0500001430.01.T02"/>
    </source>
</evidence>
<feature type="region of interest" description="Disordered" evidence="1">
    <location>
        <begin position="1"/>
        <end position="39"/>
    </location>
</feature>
<dbReference type="AlphaFoldDB" id="A0A8R7QCC9"/>
<evidence type="ECO:0000313" key="3">
    <source>
        <dbReference type="Proteomes" id="UP000015106"/>
    </source>
</evidence>
<organism evidence="2 3">
    <name type="scientific">Triticum urartu</name>
    <name type="common">Red wild einkorn</name>
    <name type="synonym">Crithodium urartu</name>
    <dbReference type="NCBI Taxonomy" id="4572"/>
    <lineage>
        <taxon>Eukaryota</taxon>
        <taxon>Viridiplantae</taxon>
        <taxon>Streptophyta</taxon>
        <taxon>Embryophyta</taxon>
        <taxon>Tracheophyta</taxon>
        <taxon>Spermatophyta</taxon>
        <taxon>Magnoliopsida</taxon>
        <taxon>Liliopsida</taxon>
        <taxon>Poales</taxon>
        <taxon>Poaceae</taxon>
        <taxon>BOP clade</taxon>
        <taxon>Pooideae</taxon>
        <taxon>Triticodae</taxon>
        <taxon>Triticeae</taxon>
        <taxon>Triticinae</taxon>
        <taxon>Triticum</taxon>
    </lineage>
</organism>
<feature type="region of interest" description="Disordered" evidence="1">
    <location>
        <begin position="153"/>
        <end position="178"/>
    </location>
</feature>
<name>A0A8R7QCC9_TRIUA</name>